<comment type="caution">
    <text evidence="3">The sequence shown here is derived from an EMBL/GenBank/DDBJ whole genome shotgun (WGS) entry which is preliminary data.</text>
</comment>
<dbReference type="EMBL" id="BLIY01000024">
    <property type="protein sequence ID" value="GFE55837.1"/>
    <property type="molecule type" value="Genomic_DNA"/>
</dbReference>
<organism evidence="3 4">
    <name type="scientific">Babesia ovis</name>
    <dbReference type="NCBI Taxonomy" id="5869"/>
    <lineage>
        <taxon>Eukaryota</taxon>
        <taxon>Sar</taxon>
        <taxon>Alveolata</taxon>
        <taxon>Apicomplexa</taxon>
        <taxon>Aconoidasida</taxon>
        <taxon>Piroplasmida</taxon>
        <taxon>Babesiidae</taxon>
        <taxon>Babesia</taxon>
    </lineage>
</organism>
<keyword evidence="2" id="KW-0732">Signal</keyword>
<dbReference type="Proteomes" id="UP001057455">
    <property type="component" value="Unassembled WGS sequence"/>
</dbReference>
<evidence type="ECO:0000256" key="1">
    <source>
        <dbReference type="SAM" id="Phobius"/>
    </source>
</evidence>
<protein>
    <submittedName>
        <fullName evidence="3">Uncharacterized protein</fullName>
    </submittedName>
</protein>
<sequence length="269" mass="30606">MKTHTSLITVFLCLLHTINAYYTQDELGNDVDFADEAYSYFQENELDDDYEHQNEANAYELMANDDFGKLSLMDLEEEEDELPVFLQVADDDFDDDTAAFFQTEADDLDFEAYDDDTAAFFQTGTDDVDFKEFDDAGDMFDDVVVVDDNGVEPGSSSYQPIKQRKKSIQCDEKQCTIGSEESVDNKKTSFSEMEAKKEGGQKKNNGYMNGGSRIMFFLLLLFILVICYTCYKRGYLSAIKHRICNLFGHPQAEEPVLPQTNETEPLVAN</sequence>
<dbReference type="OrthoDB" id="366299at2759"/>
<evidence type="ECO:0000313" key="3">
    <source>
        <dbReference type="EMBL" id="GFE55837.1"/>
    </source>
</evidence>
<feature type="chain" id="PRO_5040982829" evidence="2">
    <location>
        <begin position="21"/>
        <end position="269"/>
    </location>
</feature>
<feature type="signal peptide" evidence="2">
    <location>
        <begin position="1"/>
        <end position="20"/>
    </location>
</feature>
<proteinExistence type="predicted"/>
<evidence type="ECO:0000256" key="2">
    <source>
        <dbReference type="SAM" id="SignalP"/>
    </source>
</evidence>
<keyword evidence="1" id="KW-1133">Transmembrane helix</keyword>
<dbReference type="AlphaFoldDB" id="A0A9W5TCP5"/>
<keyword evidence="1" id="KW-0812">Transmembrane</keyword>
<reference evidence="3" key="1">
    <citation type="submission" date="2019-12" db="EMBL/GenBank/DDBJ databases">
        <title>Genome sequence of Babesia ovis.</title>
        <authorList>
            <person name="Yamagishi J."/>
            <person name="Sevinc F."/>
            <person name="Xuan X."/>
        </authorList>
    </citation>
    <scope>NUCLEOTIDE SEQUENCE</scope>
    <source>
        <strain evidence="3">Selcuk</strain>
    </source>
</reference>
<evidence type="ECO:0000313" key="4">
    <source>
        <dbReference type="Proteomes" id="UP001057455"/>
    </source>
</evidence>
<feature type="transmembrane region" description="Helical" evidence="1">
    <location>
        <begin position="214"/>
        <end position="231"/>
    </location>
</feature>
<gene>
    <name evidence="3" type="ORF">BaOVIS_032410</name>
</gene>
<keyword evidence="4" id="KW-1185">Reference proteome</keyword>
<keyword evidence="1" id="KW-0472">Membrane</keyword>
<name>A0A9W5TCP5_BABOV</name>
<accession>A0A9W5TCP5</accession>